<sequence length="131" mass="14399">MKKSLLVSLFSMALICMFAAPSVFAMEAPADMLIQAPEGAKAKKKPVNFSHVKHAEFKCQECHHTWDGTSPIKKCTDAGCHDIVAAKGKEKKNIKYFETAYHQTCYKGCHKTLKKAGKKTGPTACGQCHPK</sequence>
<dbReference type="PRINTS" id="PR00609">
    <property type="entry name" value="CYTOCHROMEC3"/>
</dbReference>
<evidence type="ECO:0000256" key="2">
    <source>
        <dbReference type="ARBA" id="ARBA00022617"/>
    </source>
</evidence>
<name>A0A194AEM2_9BACT</name>
<dbReference type="CDD" id="cd08168">
    <property type="entry name" value="Cytochrom_C3"/>
    <property type="match status" value="1"/>
</dbReference>
<comment type="cofactor">
    <cofactor evidence="6">
        <name>heme c</name>
        <dbReference type="ChEBI" id="CHEBI:61717"/>
    </cofactor>
    <text evidence="6">Binds 4 heme c groups covalently per monomer.</text>
</comment>
<feature type="binding site" description="axial binding residue" evidence="6">
    <location>
        <position position="54"/>
    </location>
    <ligand>
        <name>heme c</name>
        <dbReference type="ChEBI" id="CHEBI:61717"/>
        <label>3</label>
    </ligand>
    <ligandPart>
        <name>Fe</name>
        <dbReference type="ChEBI" id="CHEBI:18248"/>
    </ligandPart>
</feature>
<gene>
    <name evidence="9" type="ORF">DPF_0477</name>
</gene>
<dbReference type="InterPro" id="IPR036280">
    <property type="entry name" value="Multihaem_cyt_sf"/>
</dbReference>
<feature type="binding site" description="axial binding residue" evidence="6">
    <location>
        <position position="59"/>
    </location>
    <ligand>
        <name>heme c</name>
        <dbReference type="ChEBI" id="CHEBI:61717"/>
        <label>1</label>
    </ligand>
    <ligandPart>
        <name>Fe</name>
        <dbReference type="ChEBI" id="CHEBI:18248"/>
    </ligandPart>
</feature>
<keyword evidence="5 6" id="KW-0408">Iron</keyword>
<evidence type="ECO:0000256" key="3">
    <source>
        <dbReference type="ARBA" id="ARBA00022723"/>
    </source>
</evidence>
<keyword evidence="4" id="KW-0249">Electron transport</keyword>
<keyword evidence="3 6" id="KW-0479">Metal-binding</keyword>
<evidence type="ECO:0000256" key="7">
    <source>
        <dbReference type="SAM" id="SignalP"/>
    </source>
</evidence>
<feature type="binding site" description="covalent" evidence="6">
    <location>
        <position position="64"/>
    </location>
    <ligand>
        <name>heme c</name>
        <dbReference type="ChEBI" id="CHEBI:61717"/>
        <label>1</label>
    </ligand>
</feature>
<feature type="binding site" description="axial binding residue" evidence="6">
    <location>
        <position position="51"/>
    </location>
    <ligand>
        <name>heme c</name>
        <dbReference type="ChEBI" id="CHEBI:61717"/>
        <label>1</label>
    </ligand>
    <ligandPart>
        <name>Fe</name>
        <dbReference type="ChEBI" id="CHEBI:18248"/>
    </ligandPart>
</feature>
<dbReference type="InterPro" id="IPR020942">
    <property type="entry name" value="Cyt_c_III_dom"/>
</dbReference>
<feature type="binding site" description="axial binding residue" evidence="6">
    <location>
        <position position="129"/>
    </location>
    <ligand>
        <name>heme c</name>
        <dbReference type="ChEBI" id="CHEBI:61717"/>
        <label>1</label>
    </ligand>
    <ligandPart>
        <name>Fe</name>
        <dbReference type="ChEBI" id="CHEBI:18248"/>
    </ligandPart>
</feature>
<feature type="signal peptide" evidence="7">
    <location>
        <begin position="1"/>
        <end position="25"/>
    </location>
</feature>
<reference evidence="10" key="1">
    <citation type="submission" date="2016-06" db="EMBL/GenBank/DDBJ databases">
        <title>Draft genome sequence of Desulfoplanes formicivorans strain Pf12B.</title>
        <authorList>
            <person name="Watanabe M."/>
            <person name="Kojima H."/>
            <person name="Fukui M."/>
        </authorList>
    </citation>
    <scope>NUCLEOTIDE SEQUENCE [LARGE SCALE GENOMIC DNA]</scope>
    <source>
        <strain evidence="10">Pf12B</strain>
    </source>
</reference>
<feature type="binding site" description="covalent" evidence="6">
    <location>
        <position position="80"/>
    </location>
    <ligand>
        <name>heme c</name>
        <dbReference type="ChEBI" id="CHEBI:61717"/>
        <label>2</label>
    </ligand>
</feature>
<dbReference type="GO" id="GO:0046872">
    <property type="term" value="F:metal ion binding"/>
    <property type="evidence" value="ECO:0007669"/>
    <property type="project" value="UniProtKB-KW"/>
</dbReference>
<feature type="binding site" description="axial binding residue" evidence="6">
    <location>
        <position position="81"/>
    </location>
    <ligand>
        <name>heme c</name>
        <dbReference type="ChEBI" id="CHEBI:61717"/>
        <label>1</label>
    </ligand>
    <ligandPart>
        <name>Fe</name>
        <dbReference type="ChEBI" id="CHEBI:18248"/>
    </ligandPart>
</feature>
<feature type="binding site" description="axial binding residue" evidence="6">
    <location>
        <position position="62"/>
    </location>
    <ligand>
        <name>heme c</name>
        <dbReference type="ChEBI" id="CHEBI:61717"/>
        <label>1</label>
    </ligand>
    <ligandPart>
        <name>Fe</name>
        <dbReference type="ChEBI" id="CHEBI:18248"/>
    </ligandPart>
</feature>
<evidence type="ECO:0000256" key="6">
    <source>
        <dbReference type="PIRSR" id="PIRSR602322-1"/>
    </source>
</evidence>
<keyword evidence="1" id="KW-0813">Transport</keyword>
<keyword evidence="2 6" id="KW-0349">Heme</keyword>
<dbReference type="Pfam" id="PF02085">
    <property type="entry name" value="Cytochrom_CIII"/>
    <property type="match status" value="1"/>
</dbReference>
<dbReference type="AlphaFoldDB" id="A0A194AEM2"/>
<protein>
    <submittedName>
        <fullName evidence="9">Cytochrome C</fullName>
    </submittedName>
</protein>
<evidence type="ECO:0000256" key="5">
    <source>
        <dbReference type="ARBA" id="ARBA00023004"/>
    </source>
</evidence>
<dbReference type="OrthoDB" id="5418612at2"/>
<dbReference type="STRING" id="1592317.DPF_0477"/>
<keyword evidence="10" id="KW-1185">Reference proteome</keyword>
<dbReference type="Proteomes" id="UP000095200">
    <property type="component" value="Unassembled WGS sequence"/>
</dbReference>
<dbReference type="EMBL" id="BDFE01000007">
    <property type="protein sequence ID" value="GAU07778.1"/>
    <property type="molecule type" value="Genomic_DNA"/>
</dbReference>
<feature type="binding site" description="axial binding residue" evidence="6">
    <location>
        <position position="125"/>
    </location>
    <ligand>
        <name>heme c</name>
        <dbReference type="ChEBI" id="CHEBI:61717"/>
        <label>1</label>
    </ligand>
    <ligandPart>
        <name>Fe</name>
        <dbReference type="ChEBI" id="CHEBI:18248"/>
    </ligandPart>
</feature>
<dbReference type="GO" id="GO:0020037">
    <property type="term" value="F:heme binding"/>
    <property type="evidence" value="ECO:0007669"/>
    <property type="project" value="InterPro"/>
</dbReference>
<feature type="binding site" description="axial binding residue" evidence="6">
    <location>
        <position position="63"/>
    </location>
    <ligand>
        <name>heme c</name>
        <dbReference type="ChEBI" id="CHEBI:61717"/>
        <label>1</label>
    </ligand>
    <ligandPart>
        <name>Fe</name>
        <dbReference type="ChEBI" id="CHEBI:18248"/>
    </ligandPart>
</feature>
<feature type="binding site" description="axial binding residue" evidence="6">
    <location>
        <position position="128"/>
    </location>
    <ligand>
        <name>heme c</name>
        <dbReference type="ChEBI" id="CHEBI:61717"/>
        <label>1</label>
    </ligand>
    <ligandPart>
        <name>Fe</name>
        <dbReference type="ChEBI" id="CHEBI:18248"/>
    </ligandPart>
</feature>
<dbReference type="GO" id="GO:0009055">
    <property type="term" value="F:electron transfer activity"/>
    <property type="evidence" value="ECO:0007669"/>
    <property type="project" value="InterPro"/>
</dbReference>
<feature type="binding site" description="axial binding residue" evidence="6">
    <location>
        <position position="109"/>
    </location>
    <ligand>
        <name>heme c</name>
        <dbReference type="ChEBI" id="CHEBI:61717"/>
        <label>1</label>
    </ligand>
    <ligandPart>
        <name>Fe</name>
        <dbReference type="ChEBI" id="CHEBI:18248"/>
    </ligandPart>
</feature>
<organism evidence="9 10">
    <name type="scientific">Desulfoplanes formicivorans</name>
    <dbReference type="NCBI Taxonomy" id="1592317"/>
    <lineage>
        <taxon>Bacteria</taxon>
        <taxon>Pseudomonadati</taxon>
        <taxon>Thermodesulfobacteriota</taxon>
        <taxon>Desulfovibrionia</taxon>
        <taxon>Desulfovibrionales</taxon>
        <taxon>Desulfoplanaceae</taxon>
        <taxon>Desulfoplanes</taxon>
    </lineage>
</organism>
<feature type="domain" description="Class III cytochrome C" evidence="8">
    <location>
        <begin position="30"/>
        <end position="129"/>
    </location>
</feature>
<feature type="binding site" description="axial binding residue" evidence="6">
    <location>
        <position position="110"/>
    </location>
    <ligand>
        <name>heme c</name>
        <dbReference type="ChEBI" id="CHEBI:61717"/>
        <label>1</label>
    </ligand>
    <ligandPart>
        <name>Fe</name>
        <dbReference type="ChEBI" id="CHEBI:18248"/>
    </ligandPart>
</feature>
<evidence type="ECO:0000313" key="9">
    <source>
        <dbReference type="EMBL" id="GAU07778.1"/>
    </source>
</evidence>
<accession>A0A194AEM2</accession>
<dbReference type="Gene3D" id="3.90.10.10">
    <property type="entry name" value="Cytochrome C3"/>
    <property type="match status" value="1"/>
</dbReference>
<keyword evidence="7" id="KW-0732">Signal</keyword>
<evidence type="ECO:0000256" key="4">
    <source>
        <dbReference type="ARBA" id="ARBA00022982"/>
    </source>
</evidence>
<feature type="binding site" description="axial binding residue" evidence="6">
    <location>
        <position position="105"/>
    </location>
    <ligand>
        <name>heme c</name>
        <dbReference type="ChEBI" id="CHEBI:61717"/>
        <label>1</label>
    </ligand>
    <ligandPart>
        <name>Fe</name>
        <dbReference type="ChEBI" id="CHEBI:18248"/>
    </ligandPart>
</feature>
<feature type="chain" id="PRO_5008507570" evidence="7">
    <location>
        <begin position="26"/>
        <end position="131"/>
    </location>
</feature>
<proteinExistence type="predicted"/>
<evidence type="ECO:0000259" key="8">
    <source>
        <dbReference type="Pfam" id="PF02085"/>
    </source>
</evidence>
<feature type="binding site" description="axial binding residue" evidence="6">
    <location>
        <position position="75"/>
    </location>
    <ligand>
        <name>heme c</name>
        <dbReference type="ChEBI" id="CHEBI:61717"/>
        <label>1</label>
    </ligand>
    <ligandPart>
        <name>Fe</name>
        <dbReference type="ChEBI" id="CHEBI:18248"/>
    </ligandPart>
</feature>
<evidence type="ECO:0000256" key="1">
    <source>
        <dbReference type="ARBA" id="ARBA00022448"/>
    </source>
</evidence>
<dbReference type="RefSeq" id="WP_069857282.1">
    <property type="nucleotide sequence ID" value="NZ_BDFE01000007.1"/>
</dbReference>
<comment type="caution">
    <text evidence="9">The sequence shown here is derived from an EMBL/GenBank/DDBJ whole genome shotgun (WGS) entry which is preliminary data.</text>
</comment>
<evidence type="ECO:0000313" key="10">
    <source>
        <dbReference type="Proteomes" id="UP000095200"/>
    </source>
</evidence>
<dbReference type="SUPFAM" id="SSF48695">
    <property type="entry name" value="Multiheme cytochromes"/>
    <property type="match status" value="1"/>
</dbReference>
<dbReference type="InterPro" id="IPR002322">
    <property type="entry name" value="Cyt_c_III"/>
</dbReference>